<keyword evidence="3" id="KW-0812">Transmembrane</keyword>
<evidence type="ECO:0000259" key="5">
    <source>
        <dbReference type="Pfam" id="PF25954"/>
    </source>
</evidence>
<proteinExistence type="predicted"/>
<dbReference type="Proteomes" id="UP001064933">
    <property type="component" value="Chromosome"/>
</dbReference>
<keyword evidence="3" id="KW-1133">Transmembrane helix</keyword>
<protein>
    <submittedName>
        <fullName evidence="6">HlyD family secretion protein</fullName>
    </submittedName>
</protein>
<dbReference type="PANTHER" id="PTHR30386">
    <property type="entry name" value="MEMBRANE FUSION SUBUNIT OF EMRAB-TOLC MULTIDRUG EFFLUX PUMP"/>
    <property type="match status" value="1"/>
</dbReference>
<reference evidence="6" key="1">
    <citation type="submission" date="2022-10" db="EMBL/GenBank/DDBJ databases">
        <title>Characterization and whole genome sequencing of a new Roseateles species, isolated from fresh water.</title>
        <authorList>
            <person name="Guliayeva D.Y."/>
            <person name="Akhremchuk A.E."/>
            <person name="Sikolenko M.A."/>
            <person name="Valentovich L.N."/>
            <person name="Sidarenka A.V."/>
        </authorList>
    </citation>
    <scope>NUCLEOTIDE SEQUENCE</scope>
    <source>
        <strain evidence="6">BIM B-1768</strain>
    </source>
</reference>
<evidence type="ECO:0000313" key="7">
    <source>
        <dbReference type="Proteomes" id="UP001064933"/>
    </source>
</evidence>
<keyword evidence="7" id="KW-1185">Reference proteome</keyword>
<feature type="coiled-coil region" evidence="1">
    <location>
        <begin position="175"/>
        <end position="209"/>
    </location>
</feature>
<dbReference type="InterPro" id="IPR058625">
    <property type="entry name" value="MdtA-like_BSH"/>
</dbReference>
<feature type="transmembrane region" description="Helical" evidence="3">
    <location>
        <begin position="7"/>
        <end position="27"/>
    </location>
</feature>
<dbReference type="InterPro" id="IPR050739">
    <property type="entry name" value="MFP"/>
</dbReference>
<dbReference type="SUPFAM" id="SSF111369">
    <property type="entry name" value="HlyD-like secretion proteins"/>
    <property type="match status" value="2"/>
</dbReference>
<feature type="domain" description="Multidrug resistance protein MdtA-like barrel-sandwich hybrid" evidence="4">
    <location>
        <begin position="52"/>
        <end position="257"/>
    </location>
</feature>
<name>A0ABY6B4I0_9BURK</name>
<dbReference type="Gene3D" id="1.10.287.470">
    <property type="entry name" value="Helix hairpin bin"/>
    <property type="match status" value="1"/>
</dbReference>
<dbReference type="Gene3D" id="2.40.50.100">
    <property type="match status" value="1"/>
</dbReference>
<accession>A0ABY6B4I0</accession>
<dbReference type="PANTHER" id="PTHR30386:SF24">
    <property type="entry name" value="MULTIDRUG RESISTANCE EFFLUX PUMP"/>
    <property type="match status" value="1"/>
</dbReference>
<dbReference type="PRINTS" id="PR01490">
    <property type="entry name" value="RTXTOXIND"/>
</dbReference>
<feature type="domain" description="CusB-like beta-barrel" evidence="5">
    <location>
        <begin position="261"/>
        <end position="305"/>
    </location>
</feature>
<dbReference type="Pfam" id="PF25954">
    <property type="entry name" value="Beta-barrel_RND_2"/>
    <property type="match status" value="1"/>
</dbReference>
<organism evidence="6 7">
    <name type="scientific">Roseateles amylovorans</name>
    <dbReference type="NCBI Taxonomy" id="2978473"/>
    <lineage>
        <taxon>Bacteria</taxon>
        <taxon>Pseudomonadati</taxon>
        <taxon>Pseudomonadota</taxon>
        <taxon>Betaproteobacteria</taxon>
        <taxon>Burkholderiales</taxon>
        <taxon>Sphaerotilaceae</taxon>
        <taxon>Roseateles</taxon>
    </lineage>
</organism>
<dbReference type="RefSeq" id="WP_261759765.1">
    <property type="nucleotide sequence ID" value="NZ_CP104562.2"/>
</dbReference>
<dbReference type="EMBL" id="CP104562">
    <property type="protein sequence ID" value="UXH79947.1"/>
    <property type="molecule type" value="Genomic_DNA"/>
</dbReference>
<dbReference type="Pfam" id="PF25917">
    <property type="entry name" value="BSH_RND"/>
    <property type="match status" value="1"/>
</dbReference>
<sequence>MPKFLRISNLLVASAALGGIALVLYVWRLPPFHGAIESTENAYVRGSVTVMAAKVDGYVTEVLVQDFAAVEAGQVLVRLDGRHYVHRLEQARAALAAQRASLANVVQARHVREAGVANAQAQLAAAQAQQVNADAQWSRAQADHRRSLALVGDGSVSQREHEQTESVLRQTEASQRLAQAQAQQARAAIAAAQQELRAVEVNREAIEAAIEGALAAVHVAELDLEHTRIRAPRRGHVGEIGVKLGQYVTPGAQLLALVPAEVWVVANFKEDQASAIAPGQSAWVQVDGLGHARLKGRVERLSPAMGSEFSFFRPDNATGNFTKVPQRMPVRIAVDADDPLAGRLRPGMSVIAEVDTGSLQP</sequence>
<dbReference type="Gene3D" id="2.40.30.170">
    <property type="match status" value="1"/>
</dbReference>
<evidence type="ECO:0000259" key="4">
    <source>
        <dbReference type="Pfam" id="PF25917"/>
    </source>
</evidence>
<evidence type="ECO:0000256" key="3">
    <source>
        <dbReference type="SAM" id="Phobius"/>
    </source>
</evidence>
<dbReference type="InterPro" id="IPR058792">
    <property type="entry name" value="Beta-barrel_RND_2"/>
</dbReference>
<evidence type="ECO:0000256" key="1">
    <source>
        <dbReference type="SAM" id="Coils"/>
    </source>
</evidence>
<keyword evidence="1" id="KW-0175">Coiled coil</keyword>
<gene>
    <name evidence="6" type="ORF">N4261_08740</name>
</gene>
<feature type="region of interest" description="Disordered" evidence="2">
    <location>
        <begin position="151"/>
        <end position="172"/>
    </location>
</feature>
<evidence type="ECO:0000313" key="6">
    <source>
        <dbReference type="EMBL" id="UXH79947.1"/>
    </source>
</evidence>
<keyword evidence="3" id="KW-0472">Membrane</keyword>
<evidence type="ECO:0000256" key="2">
    <source>
        <dbReference type="SAM" id="MobiDB-lite"/>
    </source>
</evidence>